<evidence type="ECO:0000313" key="3">
    <source>
        <dbReference type="Proteomes" id="UP000199242"/>
    </source>
</evidence>
<dbReference type="InterPro" id="IPR027417">
    <property type="entry name" value="P-loop_NTPase"/>
</dbReference>
<organism evidence="2 3">
    <name type="scientific">Chryseobacterium taihuense</name>
    <dbReference type="NCBI Taxonomy" id="1141221"/>
    <lineage>
        <taxon>Bacteria</taxon>
        <taxon>Pseudomonadati</taxon>
        <taxon>Bacteroidota</taxon>
        <taxon>Flavobacteriia</taxon>
        <taxon>Flavobacteriales</taxon>
        <taxon>Weeksellaceae</taxon>
        <taxon>Chryseobacterium group</taxon>
        <taxon>Chryseobacterium</taxon>
    </lineage>
</organism>
<sequence length="384" mass="44882">MDKAELVKQLKQTKESIVLLYAFNSTGKTRLSVGYKDYTKVLNGGDHAGVYYNAYSEDLFAWDNDEPNDNENVRLTISESSLDQFIVKFNDEAPIRDKLLPYRPKYDFKLVPKQSDNPELGWGSVIFFLASEPEKQIKISRGEERVFVWCFFLALFEIDGWVDKQNAHFFIDDPVSSLDDNNIFITARLLLQLFEKHCDSKKIILTTHHMGLFSLLHNWLRSPENEGKFKTKNIVREESKKEIEGKEIIEIKEREQIENKFLARFLEKENDEYNLIGLKRGNVLYHILILKVLKKAIAKNELYTYHFVLLRQVMESISSFLGKGRFSYVLDVLNIPESNYKSDIINALSHENIYIEKSSNMNPDNKELFIKIYSDLTTHFKFSL</sequence>
<dbReference type="SUPFAM" id="SSF52540">
    <property type="entry name" value="P-loop containing nucleoside triphosphate hydrolases"/>
    <property type="match status" value="1"/>
</dbReference>
<name>A0ABY0QR92_9FLAO</name>
<feature type="domain" description="Protein CR006 P-loop" evidence="1">
    <location>
        <begin position="135"/>
        <end position="262"/>
    </location>
</feature>
<accession>A0ABY0QR92</accession>
<dbReference type="Pfam" id="PF13166">
    <property type="entry name" value="AAA_13"/>
    <property type="match status" value="1"/>
</dbReference>
<dbReference type="RefSeq" id="WP_089741944.1">
    <property type="nucleotide sequence ID" value="NZ_FNHD01000003.1"/>
</dbReference>
<comment type="caution">
    <text evidence="2">The sequence shown here is derived from an EMBL/GenBank/DDBJ whole genome shotgun (WGS) entry which is preliminary data.</text>
</comment>
<gene>
    <name evidence="2" type="ORF">SAMN05216273_10336</name>
</gene>
<protein>
    <submittedName>
        <fullName evidence="2">AAA domain-containing protein</fullName>
    </submittedName>
</protein>
<evidence type="ECO:0000259" key="1">
    <source>
        <dbReference type="Pfam" id="PF13166"/>
    </source>
</evidence>
<dbReference type="InterPro" id="IPR026866">
    <property type="entry name" value="CR006_AAA"/>
</dbReference>
<reference evidence="2 3" key="1">
    <citation type="submission" date="2016-10" db="EMBL/GenBank/DDBJ databases">
        <authorList>
            <person name="Varghese N."/>
            <person name="Submissions S."/>
        </authorList>
    </citation>
    <scope>NUCLEOTIDE SEQUENCE [LARGE SCALE GENOMIC DNA]</scope>
    <source>
        <strain evidence="2 3">CGMCC 1.10941</strain>
    </source>
</reference>
<proteinExistence type="predicted"/>
<dbReference type="Gene3D" id="3.40.50.300">
    <property type="entry name" value="P-loop containing nucleotide triphosphate hydrolases"/>
    <property type="match status" value="1"/>
</dbReference>
<keyword evidence="3" id="KW-1185">Reference proteome</keyword>
<dbReference type="EMBL" id="FNHD01000003">
    <property type="protein sequence ID" value="SDL59186.1"/>
    <property type="molecule type" value="Genomic_DNA"/>
</dbReference>
<dbReference type="Proteomes" id="UP000199242">
    <property type="component" value="Unassembled WGS sequence"/>
</dbReference>
<evidence type="ECO:0000313" key="2">
    <source>
        <dbReference type="EMBL" id="SDL59186.1"/>
    </source>
</evidence>